<dbReference type="GO" id="GO:0006351">
    <property type="term" value="P:DNA-templated transcription"/>
    <property type="evidence" value="ECO:0007669"/>
    <property type="project" value="InterPro"/>
</dbReference>
<dbReference type="PANTHER" id="PTHR31779:SF5">
    <property type="entry name" value="ZN(II)2CYS6 TRANSCRIPTION FACTOR (EUROFUNG)"/>
    <property type="match status" value="1"/>
</dbReference>
<organism evidence="9 10">
    <name type="scientific">Clonostachys byssicola</name>
    <dbReference type="NCBI Taxonomy" id="160290"/>
    <lineage>
        <taxon>Eukaryota</taxon>
        <taxon>Fungi</taxon>
        <taxon>Dikarya</taxon>
        <taxon>Ascomycota</taxon>
        <taxon>Pezizomycotina</taxon>
        <taxon>Sordariomycetes</taxon>
        <taxon>Hypocreomycetidae</taxon>
        <taxon>Hypocreales</taxon>
        <taxon>Bionectriaceae</taxon>
        <taxon>Clonostachys</taxon>
    </lineage>
</organism>
<dbReference type="InterPro" id="IPR052478">
    <property type="entry name" value="Metabolite_Synth_Reg"/>
</dbReference>
<dbReference type="GO" id="GO:0008270">
    <property type="term" value="F:zinc ion binding"/>
    <property type="evidence" value="ECO:0007669"/>
    <property type="project" value="InterPro"/>
</dbReference>
<dbReference type="SUPFAM" id="SSF57701">
    <property type="entry name" value="Zn2/Cys6 DNA-binding domain"/>
    <property type="match status" value="1"/>
</dbReference>
<name>A0A9N9XW49_9HYPO</name>
<protein>
    <recommendedName>
        <fullName evidence="8">Zn(2)-C6 fungal-type domain-containing protein</fullName>
    </recommendedName>
</protein>
<dbReference type="PROSITE" id="PS50048">
    <property type="entry name" value="ZN2_CY6_FUNGAL_2"/>
    <property type="match status" value="1"/>
</dbReference>
<dbReference type="GO" id="GO:0003677">
    <property type="term" value="F:DNA binding"/>
    <property type="evidence" value="ECO:0007669"/>
    <property type="project" value="UniProtKB-KW"/>
</dbReference>
<dbReference type="InterPro" id="IPR036864">
    <property type="entry name" value="Zn2-C6_fun-type_DNA-bd_sf"/>
</dbReference>
<keyword evidence="6" id="KW-0539">Nucleus</keyword>
<evidence type="ECO:0000256" key="2">
    <source>
        <dbReference type="ARBA" id="ARBA00022833"/>
    </source>
</evidence>
<dbReference type="GO" id="GO:0000981">
    <property type="term" value="F:DNA-binding transcription factor activity, RNA polymerase II-specific"/>
    <property type="evidence" value="ECO:0007669"/>
    <property type="project" value="InterPro"/>
</dbReference>
<dbReference type="Gene3D" id="4.10.240.10">
    <property type="entry name" value="Zn(2)-C6 fungal-type DNA-binding domain"/>
    <property type="match status" value="1"/>
</dbReference>
<evidence type="ECO:0000256" key="5">
    <source>
        <dbReference type="ARBA" id="ARBA00023163"/>
    </source>
</evidence>
<evidence type="ECO:0000259" key="8">
    <source>
        <dbReference type="PROSITE" id="PS50048"/>
    </source>
</evidence>
<evidence type="ECO:0000313" key="10">
    <source>
        <dbReference type="Proteomes" id="UP000754883"/>
    </source>
</evidence>
<keyword evidence="3" id="KW-0805">Transcription regulation</keyword>
<dbReference type="PROSITE" id="PS00463">
    <property type="entry name" value="ZN2_CY6_FUNGAL_1"/>
    <property type="match status" value="1"/>
</dbReference>
<feature type="domain" description="Zn(2)-C6 fungal-type" evidence="8">
    <location>
        <begin position="18"/>
        <end position="47"/>
    </location>
</feature>
<dbReference type="InterPro" id="IPR001138">
    <property type="entry name" value="Zn2Cys6_DnaBD"/>
</dbReference>
<dbReference type="Pfam" id="PF00172">
    <property type="entry name" value="Zn_clus"/>
    <property type="match status" value="1"/>
</dbReference>
<dbReference type="CDD" id="cd12148">
    <property type="entry name" value="fungal_TF_MHR"/>
    <property type="match status" value="1"/>
</dbReference>
<dbReference type="CDD" id="cd00067">
    <property type="entry name" value="GAL4"/>
    <property type="match status" value="1"/>
</dbReference>
<dbReference type="SMART" id="SM00066">
    <property type="entry name" value="GAL4"/>
    <property type="match status" value="1"/>
</dbReference>
<feature type="compositionally biased region" description="Low complexity" evidence="7">
    <location>
        <begin position="82"/>
        <end position="100"/>
    </location>
</feature>
<dbReference type="Pfam" id="PF04082">
    <property type="entry name" value="Fungal_trans"/>
    <property type="match status" value="1"/>
</dbReference>
<reference evidence="9" key="1">
    <citation type="submission" date="2021-10" db="EMBL/GenBank/DDBJ databases">
        <authorList>
            <person name="Piombo E."/>
        </authorList>
    </citation>
    <scope>NUCLEOTIDE SEQUENCE</scope>
</reference>
<comment type="caution">
    <text evidence="9">The sequence shown here is derived from an EMBL/GenBank/DDBJ whole genome shotgun (WGS) entry which is preliminary data.</text>
</comment>
<evidence type="ECO:0000256" key="3">
    <source>
        <dbReference type="ARBA" id="ARBA00023015"/>
    </source>
</evidence>
<dbReference type="PANTHER" id="PTHR31779">
    <property type="entry name" value="2-NITROPROPANE DIOXYGENASE FAMILY, PUTATIVE (AFU_ORTHOLOGUE AFUA_2G17430)-RELATED"/>
    <property type="match status" value="1"/>
</dbReference>
<keyword evidence="4" id="KW-0238">DNA-binding</keyword>
<dbReference type="InterPro" id="IPR007219">
    <property type="entry name" value="XnlR_reg_dom"/>
</dbReference>
<evidence type="ECO:0000256" key="1">
    <source>
        <dbReference type="ARBA" id="ARBA00022723"/>
    </source>
</evidence>
<feature type="region of interest" description="Disordered" evidence="7">
    <location>
        <begin position="56"/>
        <end position="100"/>
    </location>
</feature>
<accession>A0A9N9XW49</accession>
<evidence type="ECO:0000256" key="7">
    <source>
        <dbReference type="SAM" id="MobiDB-lite"/>
    </source>
</evidence>
<dbReference type="AlphaFoldDB" id="A0A9N9XW49"/>
<evidence type="ECO:0000313" key="9">
    <source>
        <dbReference type="EMBL" id="CAG9981134.1"/>
    </source>
</evidence>
<sequence>MLSQMAHVEQHRKRSKVACETCRELKRKCDGASPCGTCVRFEYHCSYAESSARRKRKHLTRGDHPVLAAPIPAPDSVSGPQATPRNSASAPSTTSASCSPHNNLLTVEANSGAAFVRKLALGIDPKNAPRMHLFAWNAFLGAREAAGTPVSRLITDILSESDMVALSKVYFSDVDPCYSFIKRQEFEQHMNARWRLPDSEHPYDAVLCGVAALGCLFSHVHPPAAELDLIQSAKIILEREMNQAPSIATIAAWVLRTAYLRMTGTSHSAWMASCITMHLVEAAGLHCEPIKDSVLHTLDEDVDPEIRRGLVGVARHLNVWMSFDTGRSRVMIHNMTTIFPSTRPGSFTHEVLGLLPYCDILDPEKVTDAQELEVTLSSVLDRLHTEPPSVLAQTNIMLCICRRLKSLNMVLHGKILEQVLALARKGVRAAQSMVETGSPWHHMANIPFQVICILLVIDTSASISQIKETMRCLQAIVAKYNTEATVEALRTASLLILLHQKRKQKCASELHEILKIYPISGGSDMREPSGDSQPQPEESGWLESLAIDLPGLEGFGGLEQLLNEGFAWDFGNNAP</sequence>
<dbReference type="OrthoDB" id="9986881at2759"/>
<keyword evidence="2" id="KW-0862">Zinc</keyword>
<dbReference type="EMBL" id="CABFNO020001323">
    <property type="protein sequence ID" value="CAG9981134.1"/>
    <property type="molecule type" value="Genomic_DNA"/>
</dbReference>
<gene>
    <name evidence="9" type="ORF">CBYS24578_00008127</name>
</gene>
<proteinExistence type="predicted"/>
<keyword evidence="1" id="KW-0479">Metal-binding</keyword>
<dbReference type="Proteomes" id="UP000754883">
    <property type="component" value="Unassembled WGS sequence"/>
</dbReference>
<keyword evidence="10" id="KW-1185">Reference proteome</keyword>
<evidence type="ECO:0000256" key="6">
    <source>
        <dbReference type="ARBA" id="ARBA00023242"/>
    </source>
</evidence>
<evidence type="ECO:0000256" key="4">
    <source>
        <dbReference type="ARBA" id="ARBA00023125"/>
    </source>
</evidence>
<keyword evidence="5" id="KW-0804">Transcription</keyword>
<dbReference type="GO" id="GO:0009410">
    <property type="term" value="P:response to xenobiotic stimulus"/>
    <property type="evidence" value="ECO:0007669"/>
    <property type="project" value="TreeGrafter"/>
</dbReference>